<feature type="non-terminal residue" evidence="2">
    <location>
        <position position="1"/>
    </location>
</feature>
<feature type="region of interest" description="Disordered" evidence="1">
    <location>
        <begin position="75"/>
        <end position="155"/>
    </location>
</feature>
<gene>
    <name evidence="2" type="ORF">PGLA1383_LOCUS27333</name>
</gene>
<evidence type="ECO:0000256" key="1">
    <source>
        <dbReference type="SAM" id="MobiDB-lite"/>
    </source>
</evidence>
<evidence type="ECO:0000313" key="2">
    <source>
        <dbReference type="EMBL" id="CAE8609505.1"/>
    </source>
</evidence>
<sequence>ASASSDGSTACDKNCPCNKCNAKVRSLLVEDIPHILADNLGGEDMNKFSCGQLCTMLSGMLHIPEDPEAQLAEDLATAKKRQRAEEKEVHKKKRTQEKEHKKQRQEEEKEKKEVEKQIASEKAVEDKKEKTKQDKGKARNLRRKVQRQKAKQSDKVAHAKMLAKDVVYRQRRVDRKDAVLKSSIAVVEANGASWTAFDQSFDPKQTHRKTTVTTRYMMTKLFVLCGSGRAAICQLRPKKLRKHIYMLATHWSK</sequence>
<proteinExistence type="predicted"/>
<keyword evidence="3" id="KW-1185">Reference proteome</keyword>
<comment type="caution">
    <text evidence="2">The sequence shown here is derived from an EMBL/GenBank/DDBJ whole genome shotgun (WGS) entry which is preliminary data.</text>
</comment>
<dbReference type="AlphaFoldDB" id="A0A813FCC9"/>
<name>A0A813FCC9_POLGL</name>
<feature type="compositionally biased region" description="Basic and acidic residues" evidence="1">
    <location>
        <begin position="96"/>
        <end position="137"/>
    </location>
</feature>
<reference evidence="2" key="1">
    <citation type="submission" date="2021-02" db="EMBL/GenBank/DDBJ databases">
        <authorList>
            <person name="Dougan E. K."/>
            <person name="Rhodes N."/>
            <person name="Thang M."/>
            <person name="Chan C."/>
        </authorList>
    </citation>
    <scope>NUCLEOTIDE SEQUENCE</scope>
</reference>
<protein>
    <submittedName>
        <fullName evidence="2">Uncharacterized protein</fullName>
    </submittedName>
</protein>
<dbReference type="EMBL" id="CAJNNV010024335">
    <property type="protein sequence ID" value="CAE8609505.1"/>
    <property type="molecule type" value="Genomic_DNA"/>
</dbReference>
<feature type="compositionally biased region" description="Basic residues" evidence="1">
    <location>
        <begin position="138"/>
        <end position="150"/>
    </location>
</feature>
<evidence type="ECO:0000313" key="3">
    <source>
        <dbReference type="Proteomes" id="UP000654075"/>
    </source>
</evidence>
<dbReference type="Proteomes" id="UP000654075">
    <property type="component" value="Unassembled WGS sequence"/>
</dbReference>
<accession>A0A813FCC9</accession>
<organism evidence="2 3">
    <name type="scientific">Polarella glacialis</name>
    <name type="common">Dinoflagellate</name>
    <dbReference type="NCBI Taxonomy" id="89957"/>
    <lineage>
        <taxon>Eukaryota</taxon>
        <taxon>Sar</taxon>
        <taxon>Alveolata</taxon>
        <taxon>Dinophyceae</taxon>
        <taxon>Suessiales</taxon>
        <taxon>Suessiaceae</taxon>
        <taxon>Polarella</taxon>
    </lineage>
</organism>